<protein>
    <submittedName>
        <fullName evidence="2">Thioredoxin family protein</fullName>
    </submittedName>
</protein>
<dbReference type="Pfam" id="PF00085">
    <property type="entry name" value="Thioredoxin"/>
    <property type="match status" value="1"/>
</dbReference>
<accession>A0A9E8RY68</accession>
<dbReference type="Gene3D" id="3.40.30.10">
    <property type="entry name" value="Glutaredoxin"/>
    <property type="match status" value="1"/>
</dbReference>
<organism evidence="2 3">
    <name type="scientific">Fervidibacillus halotolerans</name>
    <dbReference type="NCBI Taxonomy" id="2980027"/>
    <lineage>
        <taxon>Bacteria</taxon>
        <taxon>Bacillati</taxon>
        <taxon>Bacillota</taxon>
        <taxon>Bacilli</taxon>
        <taxon>Bacillales</taxon>
        <taxon>Bacillaceae</taxon>
        <taxon>Fervidibacillus</taxon>
    </lineage>
</organism>
<dbReference type="Proteomes" id="UP001164726">
    <property type="component" value="Chromosome"/>
</dbReference>
<evidence type="ECO:0000313" key="3">
    <source>
        <dbReference type="Proteomes" id="UP001164726"/>
    </source>
</evidence>
<feature type="domain" description="Thioredoxin" evidence="1">
    <location>
        <begin position="5"/>
        <end position="85"/>
    </location>
</feature>
<reference evidence="2" key="1">
    <citation type="submission" date="2022-09" db="EMBL/GenBank/DDBJ databases">
        <title>Complete Genomes of Fervidibacillus albus and Fervidibacillus halotolerans isolated from tidal flat sediments.</title>
        <authorList>
            <person name="Kwon K.K."/>
            <person name="Yang S.-H."/>
            <person name="Park M.J."/>
            <person name="Oh H.-M."/>
        </authorList>
    </citation>
    <scope>NUCLEOTIDE SEQUENCE</scope>
    <source>
        <strain evidence="2">MEBiC13594</strain>
    </source>
</reference>
<dbReference type="EMBL" id="CP106877">
    <property type="protein sequence ID" value="WAA11913.1"/>
    <property type="molecule type" value="Genomic_DNA"/>
</dbReference>
<dbReference type="InterPro" id="IPR013766">
    <property type="entry name" value="Thioredoxin_domain"/>
</dbReference>
<sequence>MNQWSKEDFLKRLESGKSGALYLYTPLCGTCKIAEKMVRVLHDLFPDLPMGASDVNYLPDLAESFQIESVPCLVLFKNQKVVEKIYAFHSVPFLYEKVKML</sequence>
<evidence type="ECO:0000313" key="2">
    <source>
        <dbReference type="EMBL" id="WAA11913.1"/>
    </source>
</evidence>
<dbReference type="CDD" id="cd02947">
    <property type="entry name" value="TRX_family"/>
    <property type="match status" value="1"/>
</dbReference>
<dbReference type="RefSeq" id="WP_275420038.1">
    <property type="nucleotide sequence ID" value="NZ_CP106877.1"/>
</dbReference>
<proteinExistence type="predicted"/>
<dbReference type="AlphaFoldDB" id="A0A9E8RY68"/>
<keyword evidence="3" id="KW-1185">Reference proteome</keyword>
<dbReference type="InterPro" id="IPR036249">
    <property type="entry name" value="Thioredoxin-like_sf"/>
</dbReference>
<dbReference type="SUPFAM" id="SSF52833">
    <property type="entry name" value="Thioredoxin-like"/>
    <property type="match status" value="1"/>
</dbReference>
<evidence type="ECO:0000259" key="1">
    <source>
        <dbReference type="Pfam" id="PF00085"/>
    </source>
</evidence>
<dbReference type="KEGG" id="fhl:OE105_10000"/>
<gene>
    <name evidence="2" type="ORF">OE105_10000</name>
</gene>
<name>A0A9E8RY68_9BACI</name>